<comment type="caution">
    <text evidence="2">The sequence shown here is derived from an EMBL/GenBank/DDBJ whole genome shotgun (WGS) entry which is preliminary data.</text>
</comment>
<dbReference type="Proteomes" id="UP001152523">
    <property type="component" value="Unassembled WGS sequence"/>
</dbReference>
<feature type="non-terminal residue" evidence="2">
    <location>
        <position position="178"/>
    </location>
</feature>
<name>A0AAV0D0J9_9ASTE</name>
<sequence length="178" mass="20246">MDKEWMKLKDRGAPEYLRGIKKFLDFAFTNGNAYQGSNARNVIKCPCSKCANVCYKARSEVRFDLLKNGFLRSYIIWDKHGETLVDISSQSDTNFVEDVLDDENMLDMLQVGCGVAGMGFVGNDETNVDGHNEKLQEPTGEALKFYRLLEDYKEPLLLDGSKVSKLVYIMKLLHLKCL</sequence>
<evidence type="ECO:0000259" key="1">
    <source>
        <dbReference type="Pfam" id="PF13963"/>
    </source>
</evidence>
<proteinExistence type="predicted"/>
<dbReference type="EMBL" id="CAMAPF010000062">
    <property type="protein sequence ID" value="CAH9089992.1"/>
    <property type="molecule type" value="Genomic_DNA"/>
</dbReference>
<feature type="domain" description="Transposase-associated" evidence="1">
    <location>
        <begin position="3"/>
        <end position="82"/>
    </location>
</feature>
<organism evidence="2 3">
    <name type="scientific">Cuscuta epithymum</name>
    <dbReference type="NCBI Taxonomy" id="186058"/>
    <lineage>
        <taxon>Eukaryota</taxon>
        <taxon>Viridiplantae</taxon>
        <taxon>Streptophyta</taxon>
        <taxon>Embryophyta</taxon>
        <taxon>Tracheophyta</taxon>
        <taxon>Spermatophyta</taxon>
        <taxon>Magnoliopsida</taxon>
        <taxon>eudicotyledons</taxon>
        <taxon>Gunneridae</taxon>
        <taxon>Pentapetalae</taxon>
        <taxon>asterids</taxon>
        <taxon>lamiids</taxon>
        <taxon>Solanales</taxon>
        <taxon>Convolvulaceae</taxon>
        <taxon>Cuscuteae</taxon>
        <taxon>Cuscuta</taxon>
        <taxon>Cuscuta subgen. Cuscuta</taxon>
    </lineage>
</organism>
<accession>A0AAV0D0J9</accession>
<reference evidence="2" key="1">
    <citation type="submission" date="2022-07" db="EMBL/GenBank/DDBJ databases">
        <authorList>
            <person name="Macas J."/>
            <person name="Novak P."/>
            <person name="Neumann P."/>
        </authorList>
    </citation>
    <scope>NUCLEOTIDE SEQUENCE</scope>
</reference>
<evidence type="ECO:0000313" key="2">
    <source>
        <dbReference type="EMBL" id="CAH9089992.1"/>
    </source>
</evidence>
<keyword evidence="3" id="KW-1185">Reference proteome</keyword>
<gene>
    <name evidence="2" type="ORF">CEPIT_LOCUS11092</name>
</gene>
<dbReference type="Pfam" id="PF13963">
    <property type="entry name" value="Transpos_assoc"/>
    <property type="match status" value="1"/>
</dbReference>
<dbReference type="AlphaFoldDB" id="A0AAV0D0J9"/>
<evidence type="ECO:0000313" key="3">
    <source>
        <dbReference type="Proteomes" id="UP001152523"/>
    </source>
</evidence>
<protein>
    <recommendedName>
        <fullName evidence="1">Transposase-associated domain-containing protein</fullName>
    </recommendedName>
</protein>
<dbReference type="InterPro" id="IPR029480">
    <property type="entry name" value="Transpos_assoc"/>
</dbReference>